<gene>
    <name evidence="1" type="ORF">GCM10023353_04290</name>
</gene>
<dbReference type="InterPro" id="IPR034660">
    <property type="entry name" value="DinB/YfiT-like"/>
</dbReference>
<dbReference type="Gene3D" id="1.20.120.450">
    <property type="entry name" value="dinb family like domain"/>
    <property type="match status" value="1"/>
</dbReference>
<dbReference type="GO" id="GO:0016740">
    <property type="term" value="F:transferase activity"/>
    <property type="evidence" value="ECO:0007669"/>
    <property type="project" value="UniProtKB-KW"/>
</dbReference>
<evidence type="ECO:0000313" key="1">
    <source>
        <dbReference type="EMBL" id="GAA4804795.1"/>
    </source>
</evidence>
<dbReference type="InterPro" id="IPR007061">
    <property type="entry name" value="MST-like"/>
</dbReference>
<dbReference type="SUPFAM" id="SSF109854">
    <property type="entry name" value="DinB/YfiT-like putative metalloenzymes"/>
    <property type="match status" value="1"/>
</dbReference>
<keyword evidence="1" id="KW-0808">Transferase</keyword>
<name>A0ABP9C4Q9_9ACTN</name>
<comment type="caution">
    <text evidence="1">The sequence shown here is derived from an EMBL/GenBank/DDBJ whole genome shotgun (WGS) entry which is preliminary data.</text>
</comment>
<dbReference type="Proteomes" id="UP001500839">
    <property type="component" value="Unassembled WGS sequence"/>
</dbReference>
<keyword evidence="2" id="KW-1185">Reference proteome</keyword>
<protein>
    <submittedName>
        <fullName evidence="1">Mycothiol transferase</fullName>
    </submittedName>
</protein>
<dbReference type="EMBL" id="BAABKQ010000001">
    <property type="protein sequence ID" value="GAA4804795.1"/>
    <property type="molecule type" value="Genomic_DNA"/>
</dbReference>
<dbReference type="Pfam" id="PF04978">
    <property type="entry name" value="MST"/>
    <property type="match status" value="1"/>
</dbReference>
<dbReference type="RefSeq" id="WP_200176039.1">
    <property type="nucleotide sequence ID" value="NZ_BAABKQ010000001.1"/>
</dbReference>
<evidence type="ECO:0000313" key="2">
    <source>
        <dbReference type="Proteomes" id="UP001500839"/>
    </source>
</evidence>
<sequence length="187" mass="19764">MSEPGSTDSATHARTLLADSFGRIRAQVAALSDGLTADAAAWRPDPAANSVAWLLWHLTRVQDDHVADAAGTPQAWTASGGGPDAAGSSWAERFGLPFPPEATGYGQSAEQVGQVRVGGKLLDGYHADVHAATLRYLDSLTADELDRVVDRAWDPPVTVAVRLVSVIGDCTAHLGQAQYVLGMHRRL</sequence>
<proteinExistence type="predicted"/>
<accession>A0ABP9C4Q9</accession>
<organism evidence="1 2">
    <name type="scientific">Tomitella cavernea</name>
    <dbReference type="NCBI Taxonomy" id="1387982"/>
    <lineage>
        <taxon>Bacteria</taxon>
        <taxon>Bacillati</taxon>
        <taxon>Actinomycetota</taxon>
        <taxon>Actinomycetes</taxon>
        <taxon>Mycobacteriales</taxon>
        <taxon>Tomitella</taxon>
    </lineage>
</organism>
<reference evidence="2" key="1">
    <citation type="journal article" date="2019" name="Int. J. Syst. Evol. Microbiol.">
        <title>The Global Catalogue of Microorganisms (GCM) 10K type strain sequencing project: providing services to taxonomists for standard genome sequencing and annotation.</title>
        <authorList>
            <consortium name="The Broad Institute Genomics Platform"/>
            <consortium name="The Broad Institute Genome Sequencing Center for Infectious Disease"/>
            <person name="Wu L."/>
            <person name="Ma J."/>
        </authorList>
    </citation>
    <scope>NUCLEOTIDE SEQUENCE [LARGE SCALE GENOMIC DNA]</scope>
    <source>
        <strain evidence="2">JCM 18542</strain>
    </source>
</reference>
<dbReference type="NCBIfam" id="NF047843">
    <property type="entry name" value="MST_Rv0443"/>
    <property type="match status" value="1"/>
</dbReference>